<dbReference type="RefSeq" id="WP_183979488.1">
    <property type="nucleotide sequence ID" value="NZ_JACIBY010000020.1"/>
</dbReference>
<reference evidence="2 3" key="1">
    <citation type="submission" date="2020-08" db="EMBL/GenBank/DDBJ databases">
        <title>Genomic Encyclopedia of Type Strains, Phase IV (KMG-IV): sequencing the most valuable type-strain genomes for metagenomic binning, comparative biology and taxonomic classification.</title>
        <authorList>
            <person name="Goeker M."/>
        </authorList>
    </citation>
    <scope>NUCLEOTIDE SEQUENCE [LARGE SCALE GENOMIC DNA]</scope>
    <source>
        <strain evidence="2 3">DSM 17976</strain>
    </source>
</reference>
<gene>
    <name evidence="2" type="ORF">FHS57_005701</name>
</gene>
<feature type="region of interest" description="Disordered" evidence="1">
    <location>
        <begin position="1849"/>
        <end position="1873"/>
    </location>
</feature>
<evidence type="ECO:0000256" key="1">
    <source>
        <dbReference type="SAM" id="MobiDB-lite"/>
    </source>
</evidence>
<organism evidence="2 3">
    <name type="scientific">Runella defluvii</name>
    <dbReference type="NCBI Taxonomy" id="370973"/>
    <lineage>
        <taxon>Bacteria</taxon>
        <taxon>Pseudomonadati</taxon>
        <taxon>Bacteroidota</taxon>
        <taxon>Cytophagia</taxon>
        <taxon>Cytophagales</taxon>
        <taxon>Spirosomataceae</taxon>
        <taxon>Runella</taxon>
    </lineage>
</organism>
<protein>
    <submittedName>
        <fullName evidence="2">Uncharacterized protein</fullName>
    </submittedName>
</protein>
<comment type="caution">
    <text evidence="2">The sequence shown here is derived from an EMBL/GenBank/DDBJ whole genome shotgun (WGS) entry which is preliminary data.</text>
</comment>
<evidence type="ECO:0000313" key="2">
    <source>
        <dbReference type="EMBL" id="MBB3841672.1"/>
    </source>
</evidence>
<dbReference type="Proteomes" id="UP000541352">
    <property type="component" value="Unassembled WGS sequence"/>
</dbReference>
<dbReference type="EMBL" id="JACIBY010000020">
    <property type="protein sequence ID" value="MBB3841672.1"/>
    <property type="molecule type" value="Genomic_DNA"/>
</dbReference>
<keyword evidence="3" id="KW-1185">Reference proteome</keyword>
<name>A0A7W5ZQ74_9BACT</name>
<proteinExistence type="predicted"/>
<evidence type="ECO:0000313" key="3">
    <source>
        <dbReference type="Proteomes" id="UP000541352"/>
    </source>
</evidence>
<sequence>MKKIFEQWLVILLLMIPISLFGQAVSVTFSVATQRPLSRLSELQDLASSGQMILTLTNLTSVNQPFQIEAEMSSPSTNFKILTNPNALPSGGVLGPAGTIAGTKTYTVQELQDLFYEDSFITNDGQTLRDFLLGNPDGQIPSGNYKLCLRLRAETLNQQNTNALSNTGCADISFQQFNPPLINSINGQLCPFCNEITPLQGPNMPFQVAFTPPVFELNSVITANFNYTLFIVEMPDGVLDPNQVQATLQDRNDGNFIVKSSITGTGNPTQIVNLLAQEFSKPLELGHQYAIWIKASTNSAIDGSLPNNGNSQAINFTYGEKETKPYTGLTANEEDPNLPFNCLNGNCNEIQIPTGGTPATSLSGGDEVYVGCFKVTITQANKEGEVFNGTGLVRIPVFAAKFKVKLVGLKVNRFSNNVLVAIDGFAEGLKDESYPESGPIAALYSAFQAVKPQVLQATATIKEEVNQAGSTVNNTTDNIANQAQTATNVVENATGGASQLPLPNDISRILYGISETANTTSQIINDTQTAVHSAVSTANQAANVLDVSANQAANAAQSAFGTIRNIDRSLQQLANEDFETGLPIGYSGNAGSEPLRIGVFGMTFTPRKATATLVVETPYIAGINNRLYFGALNVCFSPRQLSLAQSTFYLGGDLSFSLPDNHKLILKGSGSDQPNDQVTFLTLDNGNFKTIKVSGEVKLDTMTFIPKAPAKGAVTIAFNGEAVDNFDNLIFTSDVTTPFTFKDVPQWGFSLNQVALDLSTLKNPEGWESIPAVLRNGIASDASLQNTWTGIFVKKATVQLPKQFKVGSGTQSPSAEIDGLLIGFKGRGIAFDAHVRNIMTIEGGGKLANFGVSIDTLNMQMLGGEFTAINLNGKLHFKLFDKGSAFPYRLDMLDFLRQPATDIRDIPDQVSDALSDDLPIAFKLSLPENVDLKIEKLRTVFTLGAGCSIDFNSEGHFDDPDKLLLFKLNGKLSIVAEDEGVTMPGISFENFYFDGSKIVTDSLNVSFASPQKFVGGASSDDDSKAGGFPISVEKFRPIFELAADGIRFGFGFDVVLNLKEGAGFGLTTGLDLTTKLSPEFEPTLDLAVDFKKISIDTDVSVSHISGSLDFIKNDATFGNGFRGCITLEMKIPAPIMGQVQGMFGSVKNNREAFRYFYIEGFIKGLNILIPQTPIAIDGFAGGFWYNMKKQPNAASFAARLNQSTANGACLPPPLVPSKDALGIGLGVMVKEAASQGYSLNGVMTFEAGLTTDLAPLTFTVGGAVRFLKIPGPVPENAIAISDPIKLAADVSLTYDFTQNILAGQCNVYVNVGNVVKGTEGPNDRAGRLVMYFGQGNWYVYLGNPWGSSNRGLYHNDLNGMGRYAQVSLIIPEVGDLRSGVYFCMGTYGIGQVMELPPLNFPESIRAYLTNHRPAFDPQASSGTGLAFGAYLGGSIGVETPLVTASVTFGMGFDLAMVRYLTPQCGRSADDFGINNYYATGQVYGFADGQLIIVTDSESVKLASISLMAVATFGGPNPTWVQGQLELDKESFTVALEAAAGLATGGIYTLVDKGAETVDRLWNWVSGSDEEAKSITDRIVDKVAAQGLAIDFKLGEPCSIDKTASFNDRENSLPVIAAIKPQLSSGESLPSLEPTQAITVFYNKPISQSWTLRKPDGTILKRVWFVKSVKVSKGSGEEIPTRFVSVSQTEENYWLAPTNSLPIGSVLTFRIVLGVKEKIGDGTWQEKPTYQDGGSTEYIKVQQFKIVPISYTLNPSDIKFAYPAVNQKYFLQSHGQKFLVLGKQFSELKALAASDLTTKIYANNELIGEGTFRYKNINDVEAAIEYTTPQLPNDTDVRIEFYTKHHEIKTNQSVGKNTQQELTQPSKPSTNRTPTAIPVETVVTQVYRLVFHTSKFNTFADKMATLKPSPSYHQSPDSYVFTKTFMLDEDWDSFEIGTDFLNPVYKNRYVNASVDRFISTTKVPLNTPWHVQMKYILQTEFNEGRVSNPPFSTSTAQYLDVAYQNGKMGIEFDYNEFIRYAAPELITAPTAGDYAFTFDYRYPVLDGNVVKNRGINSSVSTNQTSSIAQPSAQGLQSNFSMNDRATFTAQVRYEGMEAILKKQQEILTQSLTIVTRFNNSLKLKTNP</sequence>
<accession>A0A7W5ZQ74</accession>